<sequence length="1040" mass="114416">MRLNKRQKRVKSLAKLWLFTFIFSVSFCANAQSQKTTINGTVTNAGDGLPIPGVAVIVKGSSTGAVSDFDGNFTIDAKIGDVLSFSYLGMEDKDVKIVSNQISVSMSSSLEDLDEVIVIGYGQVKKKEVTGAVSSVKAEDIEQIVTSDLGTALQGQLAGVNVISSSGQPGAQAEILIRGITTISGSNSPLYVVDGLIQERDPGISPNEIESIDVLKDAASTAIYGTRGAAGVILITTKQGKAGSLSVRASASYGIKRLNGETTRLMNANQQTYFELSGARTSQTNVRPDDEIDIIRLSPNKLQNDTDLFDYIVIDDQPVQDYSVNISGGTDDITYSVTTGLFSNKGTLVNSSFDRFNIRANTTYKHKKLEVRANVSVISEEREFTPGVLVGQIIRYQPNRQDLLGVGPDEAIITPIGDDSNRVNWVLESFENERTREDVRTQTNLSLNYDLIKGLRLTTRFGFSTTNQFEHRFNPFRQFFSPDGRDLSPATSSSVRNDALKRKNYSLDLYATYNFNIDNTHDFTFTGGMTFEDYHTERFSASRSNVLSNSIRVLNGTSENPNVGSGPDFRHRIQGVIGRIQYGYKGKYLLSSSVRRDASSRFGIENRSNLFPSIAFAWNISDEPFWNSISNTISSAKFRATYGEVGNESFSDYAYDATITPNIDYVFGTNNINTGSTDVLVNGAIQTGFANSDVKWETSIQTNLGIDLGFFKNKLTLTAEYYDKTNRDMLFPIVTPSSAGGSGRATRTLNIGNMTNKGIEVSAGYRGNIGGLKFRMNGIFSTNKNEITRIEGNGGFILTNDNGLVSQDGGFSTITALAEGYEAGAFFLYTTNGVINTQEELDAYNALGEQAKFGDLIYEDNNNDGRISEADRVYKGSGLPEYEIGYNLNLDYKGFDLSMNWYAALGHEIMNGSKASAFAFGRHEDLVYQWSEVNSSSNIPTFRGISKNHPNYRGYTDLWLEKGDYLRLRQVTLGYSLSKKLTERIGLTRFRLYVSAQNPLTFTNYTGYDPEVGGGISARGLDKGNYPITSQYLLGLNLNF</sequence>
<dbReference type="Gene3D" id="2.40.170.20">
    <property type="entry name" value="TonB-dependent receptor, beta-barrel domain"/>
    <property type="match status" value="1"/>
</dbReference>
<comment type="subcellular location">
    <subcellularLocation>
        <location evidence="1 7">Cell outer membrane</location>
        <topology evidence="1 7">Multi-pass membrane protein</topology>
    </subcellularLocation>
</comment>
<evidence type="ECO:0000256" key="1">
    <source>
        <dbReference type="ARBA" id="ARBA00004571"/>
    </source>
</evidence>
<dbReference type="InterPro" id="IPR012910">
    <property type="entry name" value="Plug_dom"/>
</dbReference>
<evidence type="ECO:0000256" key="5">
    <source>
        <dbReference type="ARBA" id="ARBA00023136"/>
    </source>
</evidence>
<comment type="similarity">
    <text evidence="7">Belongs to the TonB-dependent receptor family.</text>
</comment>
<name>A0A4S1DXH9_9FLAO</name>
<evidence type="ECO:0000256" key="7">
    <source>
        <dbReference type="PROSITE-ProRule" id="PRU01360"/>
    </source>
</evidence>
<accession>A0A4S1DXH9</accession>
<keyword evidence="6 7" id="KW-0998">Cell outer membrane</keyword>
<organism evidence="10 11">
    <name type="scientific">Flavivirga rizhaonensis</name>
    <dbReference type="NCBI Taxonomy" id="2559571"/>
    <lineage>
        <taxon>Bacteria</taxon>
        <taxon>Pseudomonadati</taxon>
        <taxon>Bacteroidota</taxon>
        <taxon>Flavobacteriia</taxon>
        <taxon>Flavobacteriales</taxon>
        <taxon>Flavobacteriaceae</taxon>
        <taxon>Flavivirga</taxon>
    </lineage>
</organism>
<dbReference type="InterPro" id="IPR039426">
    <property type="entry name" value="TonB-dep_rcpt-like"/>
</dbReference>
<feature type="signal peptide" evidence="8">
    <location>
        <begin position="1"/>
        <end position="31"/>
    </location>
</feature>
<keyword evidence="2 7" id="KW-0813">Transport</keyword>
<dbReference type="Gene3D" id="2.60.40.1120">
    <property type="entry name" value="Carboxypeptidase-like, regulatory domain"/>
    <property type="match status" value="1"/>
</dbReference>
<dbReference type="GO" id="GO:0009279">
    <property type="term" value="C:cell outer membrane"/>
    <property type="evidence" value="ECO:0007669"/>
    <property type="project" value="UniProtKB-SubCell"/>
</dbReference>
<dbReference type="NCBIfam" id="TIGR04056">
    <property type="entry name" value="OMP_RagA_SusC"/>
    <property type="match status" value="1"/>
</dbReference>
<dbReference type="RefSeq" id="WP_135876713.1">
    <property type="nucleotide sequence ID" value="NZ_SRSO01000009.1"/>
</dbReference>
<proteinExistence type="inferred from homology"/>
<protein>
    <submittedName>
        <fullName evidence="10">TonB-dependent receptor</fullName>
    </submittedName>
</protein>
<dbReference type="EMBL" id="SRSO01000009">
    <property type="protein sequence ID" value="TGV02971.1"/>
    <property type="molecule type" value="Genomic_DNA"/>
</dbReference>
<keyword evidence="4 7" id="KW-0812">Transmembrane</keyword>
<dbReference type="OrthoDB" id="9768177at2"/>
<dbReference type="InterPro" id="IPR023997">
    <property type="entry name" value="TonB-dep_OMP_SusC/RagA_CS"/>
</dbReference>
<gene>
    <name evidence="10" type="ORF">EM932_08255</name>
</gene>
<keyword evidence="5 7" id="KW-0472">Membrane</keyword>
<evidence type="ECO:0000256" key="6">
    <source>
        <dbReference type="ARBA" id="ARBA00023237"/>
    </source>
</evidence>
<dbReference type="SUPFAM" id="SSF49464">
    <property type="entry name" value="Carboxypeptidase regulatory domain-like"/>
    <property type="match status" value="1"/>
</dbReference>
<keyword evidence="11" id="KW-1185">Reference proteome</keyword>
<dbReference type="SUPFAM" id="SSF56935">
    <property type="entry name" value="Porins"/>
    <property type="match status" value="1"/>
</dbReference>
<keyword evidence="3 7" id="KW-1134">Transmembrane beta strand</keyword>
<keyword evidence="10" id="KW-0675">Receptor</keyword>
<dbReference type="Pfam" id="PF07715">
    <property type="entry name" value="Plug"/>
    <property type="match status" value="1"/>
</dbReference>
<dbReference type="FunFam" id="2.170.130.10:FF:000008">
    <property type="entry name" value="SusC/RagA family TonB-linked outer membrane protein"/>
    <property type="match status" value="1"/>
</dbReference>
<dbReference type="InterPro" id="IPR008969">
    <property type="entry name" value="CarboxyPept-like_regulatory"/>
</dbReference>
<comment type="caution">
    <text evidence="10">The sequence shown here is derived from an EMBL/GenBank/DDBJ whole genome shotgun (WGS) entry which is preliminary data.</text>
</comment>
<dbReference type="InterPro" id="IPR036942">
    <property type="entry name" value="Beta-barrel_TonB_sf"/>
</dbReference>
<dbReference type="Proteomes" id="UP000307602">
    <property type="component" value="Unassembled WGS sequence"/>
</dbReference>
<feature type="domain" description="TonB-dependent receptor plug" evidence="9">
    <location>
        <begin position="125"/>
        <end position="232"/>
    </location>
</feature>
<dbReference type="Gene3D" id="2.170.130.10">
    <property type="entry name" value="TonB-dependent receptor, plug domain"/>
    <property type="match status" value="1"/>
</dbReference>
<feature type="chain" id="PRO_5020794942" evidence="8">
    <location>
        <begin position="32"/>
        <end position="1040"/>
    </location>
</feature>
<evidence type="ECO:0000256" key="4">
    <source>
        <dbReference type="ARBA" id="ARBA00022692"/>
    </source>
</evidence>
<keyword evidence="8" id="KW-0732">Signal</keyword>
<evidence type="ECO:0000256" key="8">
    <source>
        <dbReference type="SAM" id="SignalP"/>
    </source>
</evidence>
<reference evidence="10 11" key="1">
    <citation type="submission" date="2019-04" db="EMBL/GenBank/DDBJ databases">
        <authorList>
            <person name="Liu A."/>
        </authorList>
    </citation>
    <scope>NUCLEOTIDE SEQUENCE [LARGE SCALE GENOMIC DNA]</scope>
    <source>
        <strain evidence="10 11">RZ03</strain>
    </source>
</reference>
<evidence type="ECO:0000313" key="10">
    <source>
        <dbReference type="EMBL" id="TGV02971.1"/>
    </source>
</evidence>
<dbReference type="InterPro" id="IPR023996">
    <property type="entry name" value="TonB-dep_OMP_SusC/RagA"/>
</dbReference>
<dbReference type="AlphaFoldDB" id="A0A4S1DXH9"/>
<dbReference type="InterPro" id="IPR037066">
    <property type="entry name" value="Plug_dom_sf"/>
</dbReference>
<evidence type="ECO:0000256" key="3">
    <source>
        <dbReference type="ARBA" id="ARBA00022452"/>
    </source>
</evidence>
<dbReference type="NCBIfam" id="TIGR04057">
    <property type="entry name" value="SusC_RagA_signa"/>
    <property type="match status" value="1"/>
</dbReference>
<dbReference type="PROSITE" id="PS52016">
    <property type="entry name" value="TONB_DEPENDENT_REC_3"/>
    <property type="match status" value="1"/>
</dbReference>
<dbReference type="Pfam" id="PF13715">
    <property type="entry name" value="CarbopepD_reg_2"/>
    <property type="match status" value="1"/>
</dbReference>
<evidence type="ECO:0000259" key="9">
    <source>
        <dbReference type="Pfam" id="PF07715"/>
    </source>
</evidence>
<evidence type="ECO:0000313" key="11">
    <source>
        <dbReference type="Proteomes" id="UP000307602"/>
    </source>
</evidence>
<evidence type="ECO:0000256" key="2">
    <source>
        <dbReference type="ARBA" id="ARBA00022448"/>
    </source>
</evidence>